<feature type="compositionally biased region" description="Polar residues" evidence="1">
    <location>
        <begin position="502"/>
        <end position="511"/>
    </location>
</feature>
<name>A0AAW1L7U0_POPJA</name>
<feature type="compositionally biased region" description="Low complexity" evidence="1">
    <location>
        <begin position="212"/>
        <end position="227"/>
    </location>
</feature>
<reference evidence="3 4" key="1">
    <citation type="journal article" date="2024" name="BMC Genomics">
        <title>De novo assembly and annotation of Popillia japonica's genome with initial clues to its potential as an invasive pest.</title>
        <authorList>
            <person name="Cucini C."/>
            <person name="Boschi S."/>
            <person name="Funari R."/>
            <person name="Cardaioli E."/>
            <person name="Iannotti N."/>
            <person name="Marturano G."/>
            <person name="Paoli F."/>
            <person name="Bruttini M."/>
            <person name="Carapelli A."/>
            <person name="Frati F."/>
            <person name="Nardi F."/>
        </authorList>
    </citation>
    <scope>NUCLEOTIDE SEQUENCE [LARGE SCALE GENOMIC DNA]</scope>
    <source>
        <strain evidence="3">DMR45628</strain>
    </source>
</reference>
<feature type="region of interest" description="Disordered" evidence="1">
    <location>
        <begin position="414"/>
        <end position="511"/>
    </location>
</feature>
<dbReference type="AlphaFoldDB" id="A0AAW1L7U0"/>
<protein>
    <recommendedName>
        <fullName evidence="2">DUF4780 domain-containing protein</fullName>
    </recommendedName>
</protein>
<feature type="domain" description="DUF4780" evidence="2">
    <location>
        <begin position="237"/>
        <end position="412"/>
    </location>
</feature>
<dbReference type="InterPro" id="IPR031961">
    <property type="entry name" value="DUF4780"/>
</dbReference>
<dbReference type="EMBL" id="JASPKY010000147">
    <property type="protein sequence ID" value="KAK9730413.1"/>
    <property type="molecule type" value="Genomic_DNA"/>
</dbReference>
<gene>
    <name evidence="3" type="ORF">QE152_g15217</name>
</gene>
<feature type="compositionally biased region" description="Polar residues" evidence="1">
    <location>
        <begin position="431"/>
        <end position="449"/>
    </location>
</feature>
<evidence type="ECO:0000259" key="2">
    <source>
        <dbReference type="Pfam" id="PF16012"/>
    </source>
</evidence>
<organism evidence="3 4">
    <name type="scientific">Popillia japonica</name>
    <name type="common">Japanese beetle</name>
    <dbReference type="NCBI Taxonomy" id="7064"/>
    <lineage>
        <taxon>Eukaryota</taxon>
        <taxon>Metazoa</taxon>
        <taxon>Ecdysozoa</taxon>
        <taxon>Arthropoda</taxon>
        <taxon>Hexapoda</taxon>
        <taxon>Insecta</taxon>
        <taxon>Pterygota</taxon>
        <taxon>Neoptera</taxon>
        <taxon>Endopterygota</taxon>
        <taxon>Coleoptera</taxon>
        <taxon>Polyphaga</taxon>
        <taxon>Scarabaeiformia</taxon>
        <taxon>Scarabaeidae</taxon>
        <taxon>Rutelinae</taxon>
        <taxon>Popillia</taxon>
    </lineage>
</organism>
<dbReference type="Proteomes" id="UP001458880">
    <property type="component" value="Unassembled WGS sequence"/>
</dbReference>
<dbReference type="Pfam" id="PF16012">
    <property type="entry name" value="DUF4780"/>
    <property type="match status" value="1"/>
</dbReference>
<keyword evidence="4" id="KW-1185">Reference proteome</keyword>
<evidence type="ECO:0000256" key="1">
    <source>
        <dbReference type="SAM" id="MobiDB-lite"/>
    </source>
</evidence>
<evidence type="ECO:0000313" key="3">
    <source>
        <dbReference type="EMBL" id="KAK9730413.1"/>
    </source>
</evidence>
<feature type="region of interest" description="Disordered" evidence="1">
    <location>
        <begin position="211"/>
        <end position="235"/>
    </location>
</feature>
<proteinExistence type="predicted"/>
<accession>A0AAW1L7U0</accession>
<sequence length="549" mass="61857">METIENLNVKSKLNKESCADVQKENTLTEVRLNSTPIEEVANQNVIRTEEIVINETTKGDAAVDNVATSKCESANSTKNLLENPNPITDKELTEPSLNSSDICRVDDDLPNKEVIIPECQSSEVPKECCEIQKNVKLETEPVDDAVTSHLPGFSKNLSGTNDATEDVLALKRRRLSGAARKRLRRLLAKGIPYDSAVEAAISQVDERSQSISAASANNKGKNASSKNAPKRKVEESAESSLRIGVTLHDYPKQLISKTNLGILKNAIMNAVEEIPDNGPQVRFQSCSFRPGWLMLDCADEITSTWLKELLKDLQPWNGAQLKAVLGKDLPRPHISTVFIPHDVSNTKLPADKVLTRLKKMNHGLQTEEWTVINCQQEQSGDTWTFSIDETSFRALRGMDHKPYYGFTQVHFKPLNNTSKGVFPSNKKKRTTQFLNETPSQKSGYLTASKTAKPHKKYRKLDESTKGKPVKQRRPENRNRPPPSNRRRTSPPRRREANMFSRPENSPRSTGINNTMFLRILTKDMVNIYELIMRKQEESNHNEYIDNEVL</sequence>
<evidence type="ECO:0000313" key="4">
    <source>
        <dbReference type="Proteomes" id="UP001458880"/>
    </source>
</evidence>
<comment type="caution">
    <text evidence="3">The sequence shown here is derived from an EMBL/GenBank/DDBJ whole genome shotgun (WGS) entry which is preliminary data.</text>
</comment>